<evidence type="ECO:0000256" key="2">
    <source>
        <dbReference type="ARBA" id="ARBA00008432"/>
    </source>
</evidence>
<dbReference type="AlphaFoldDB" id="A0A074MVR6"/>
<dbReference type="InterPro" id="IPR036259">
    <property type="entry name" value="MFS_trans_sf"/>
</dbReference>
<feature type="transmembrane region" description="Helical" evidence="10">
    <location>
        <begin position="472"/>
        <end position="496"/>
    </location>
</feature>
<gene>
    <name evidence="12" type="ORF">EH31_11025</name>
</gene>
<feature type="domain" description="Major facilitator superfamily (MFS) profile" evidence="11">
    <location>
        <begin position="14"/>
        <end position="414"/>
    </location>
</feature>
<keyword evidence="7 10" id="KW-1133">Transmembrane helix</keyword>
<organism evidence="12 13">
    <name type="scientific">Erythrobacter longus</name>
    <dbReference type="NCBI Taxonomy" id="1044"/>
    <lineage>
        <taxon>Bacteria</taxon>
        <taxon>Pseudomonadati</taxon>
        <taxon>Pseudomonadota</taxon>
        <taxon>Alphaproteobacteria</taxon>
        <taxon>Sphingomonadales</taxon>
        <taxon>Erythrobacteraceae</taxon>
        <taxon>Erythrobacter/Porphyrobacter group</taxon>
        <taxon>Erythrobacter</taxon>
    </lineage>
</organism>
<feature type="transmembrane region" description="Helical" evidence="10">
    <location>
        <begin position="105"/>
        <end position="126"/>
    </location>
</feature>
<keyword evidence="8" id="KW-0534">Nitrate assimilation</keyword>
<feature type="transmembrane region" description="Helical" evidence="10">
    <location>
        <begin position="387"/>
        <end position="410"/>
    </location>
</feature>
<feature type="transmembrane region" description="Helical" evidence="10">
    <location>
        <begin position="169"/>
        <end position="187"/>
    </location>
</feature>
<dbReference type="Gene3D" id="1.20.1250.20">
    <property type="entry name" value="MFS general substrate transporter like domains"/>
    <property type="match status" value="3"/>
</dbReference>
<keyword evidence="13" id="KW-1185">Reference proteome</keyword>
<evidence type="ECO:0000256" key="7">
    <source>
        <dbReference type="ARBA" id="ARBA00022989"/>
    </source>
</evidence>
<comment type="similarity">
    <text evidence="2">Belongs to the major facilitator superfamily. Nitrate/nitrite porter (TC 2.A.1.8) family.</text>
</comment>
<feature type="transmembrane region" description="Helical" evidence="10">
    <location>
        <begin position="254"/>
        <end position="272"/>
    </location>
</feature>
<keyword evidence="3" id="KW-0813">Transport</keyword>
<feature type="transmembrane region" description="Helical" evidence="10">
    <location>
        <begin position="692"/>
        <end position="712"/>
    </location>
</feature>
<feature type="transmembrane region" description="Helical" evidence="10">
    <location>
        <begin position="223"/>
        <end position="242"/>
    </location>
</feature>
<feature type="transmembrane region" description="Helical" evidence="10">
    <location>
        <begin position="508"/>
        <end position="526"/>
    </location>
</feature>
<feature type="transmembrane region" description="Helical" evidence="10">
    <location>
        <begin position="81"/>
        <end position="99"/>
    </location>
</feature>
<sequence length="915" mass="99382">MPKQQALNAADQNRALGLSTFAFTICFAVWTIFAIVGIEIKAELGLNDTQFGLLVGTPILTGSLTRLMLGIWTDQRGGRIVFPLTMLASAASTFLLSYAENYYVMLLAALGLGLAGGGFAVGVAYVSKFYPQERQGAALGFFGMGNVGAAVTKFLAPWVMVAIGWQGVAQVWAGALALIAVLFYLFAKDDPEFAARKADGTKARSLKEQLEPLKSEQVWRFSLYYFFVFGAFVALALWLPQYMVSLYGVDVKTAGMLAATFSLSASLFRAYGGMLSDKYGARRIMYATFGVSLVCLFMLSYPATDYVIHGIRGDIVFSTSMSLVPFVITVFVLGFFMSLGKAAVYKHIPVYYPDHVGSVGGMVGMVGGLGGFILPIVFGAVSDLTGIWTSCFMVLFALVGIALAWMHIAIRQMEQKAAGMDNRSLPEFPEMADLHEEKKHAAAKPSKVLAEWKPEDSEFWEQTGERIARRNLFISIPALLLAFAVWMVWSVVVAKLPSIGFDYSTDQLFWLAALPGLSGATLRIFYSFMVPIFGGRLWTTLSTASLLIPAFGIGYAVQNPETPYVIFLVLALLCGFGGGNFASSMSNISFFFPKAQKGNALALNAGLGNLGVSVMQFAVPLVIVAGVFGVLGGEPQQTAEGGELWLQNAGFIWVPFIIVATMLAWFGMNDIADAKASFAEQSVIFQRKHNWLMCWLYTGTFGSFIGFSAGLPLLAKHQFPQIDVLQFVFLGPLVGALSRAATGWVSDRWGGARVTFWVFVLMMLGVLAVAYFIEAGSWWGFLAAFIFMFFMTGVGNASTFQMIPNIMRQEVPRLMPQLSREASLRQSEKESAAIVGFTSAIAAYGAFFIPKSFGSAISATGSPMAALWGFFIFYASCAALTWWAYSRRGGLLHDIERGRAPVPAEPTNQLKGATA</sequence>
<dbReference type="GO" id="GO:0005886">
    <property type="term" value="C:plasma membrane"/>
    <property type="evidence" value="ECO:0007669"/>
    <property type="project" value="UniProtKB-SubCell"/>
</dbReference>
<evidence type="ECO:0000259" key="11">
    <source>
        <dbReference type="PROSITE" id="PS50850"/>
    </source>
</evidence>
<feature type="transmembrane region" description="Helical" evidence="10">
    <location>
        <begin position="323"/>
        <end position="344"/>
    </location>
</feature>
<feature type="transmembrane region" description="Helical" evidence="10">
    <location>
        <begin position="284"/>
        <end position="303"/>
    </location>
</feature>
<dbReference type="InterPro" id="IPR011701">
    <property type="entry name" value="MFS"/>
</dbReference>
<name>A0A074MVR6_ERYLO</name>
<dbReference type="CDD" id="cd17341">
    <property type="entry name" value="MFS_NRT2_like"/>
    <property type="match status" value="1"/>
</dbReference>
<evidence type="ECO:0000256" key="1">
    <source>
        <dbReference type="ARBA" id="ARBA00004429"/>
    </source>
</evidence>
<feature type="transmembrane region" description="Helical" evidence="10">
    <location>
        <begin position="779"/>
        <end position="800"/>
    </location>
</feature>
<comment type="subcellular location">
    <subcellularLocation>
        <location evidence="1">Cell inner membrane</location>
        <topology evidence="1">Multi-pass membrane protein</topology>
    </subcellularLocation>
</comment>
<feature type="transmembrane region" description="Helical" evidence="10">
    <location>
        <begin position="832"/>
        <end position="853"/>
    </location>
</feature>
<feature type="transmembrane region" description="Helical" evidence="10">
    <location>
        <begin position="50"/>
        <end position="69"/>
    </location>
</feature>
<dbReference type="NCBIfam" id="TIGR00886">
    <property type="entry name" value="2A0108"/>
    <property type="match status" value="1"/>
</dbReference>
<dbReference type="STRING" id="1044.EH31_11025"/>
<feature type="transmembrane region" description="Helical" evidence="10">
    <location>
        <begin position="603"/>
        <end position="631"/>
    </location>
</feature>
<feature type="transmembrane region" description="Helical" evidence="10">
    <location>
        <begin position="538"/>
        <end position="557"/>
    </location>
</feature>
<keyword evidence="4" id="KW-1003">Cell membrane</keyword>
<dbReference type="SUPFAM" id="SSF103473">
    <property type="entry name" value="MFS general substrate transporter"/>
    <property type="match status" value="2"/>
</dbReference>
<protein>
    <submittedName>
        <fullName evidence="12">MFS transporter</fullName>
    </submittedName>
</protein>
<evidence type="ECO:0000256" key="8">
    <source>
        <dbReference type="ARBA" id="ARBA00023063"/>
    </source>
</evidence>
<evidence type="ECO:0000256" key="4">
    <source>
        <dbReference type="ARBA" id="ARBA00022475"/>
    </source>
</evidence>
<dbReference type="eggNOG" id="COG2223">
    <property type="taxonomic scope" value="Bacteria"/>
</dbReference>
<comment type="caution">
    <text evidence="12">The sequence shown here is derived from an EMBL/GenBank/DDBJ whole genome shotgun (WGS) entry which is preliminary data.</text>
</comment>
<dbReference type="InterPro" id="IPR044772">
    <property type="entry name" value="NO3_transporter"/>
</dbReference>
<keyword evidence="5" id="KW-0997">Cell inner membrane</keyword>
<feature type="transmembrane region" description="Helical" evidence="10">
    <location>
        <begin position="138"/>
        <end position="163"/>
    </location>
</feature>
<dbReference type="RefSeq" id="WP_034960250.1">
    <property type="nucleotide sequence ID" value="NZ_JMIW01000004.1"/>
</dbReference>
<keyword evidence="9 10" id="KW-0472">Membrane</keyword>
<feature type="transmembrane region" description="Helical" evidence="10">
    <location>
        <begin position="651"/>
        <end position="671"/>
    </location>
</feature>
<feature type="transmembrane region" description="Helical" evidence="10">
    <location>
        <begin position="563"/>
        <end position="582"/>
    </location>
</feature>
<evidence type="ECO:0000256" key="5">
    <source>
        <dbReference type="ARBA" id="ARBA00022519"/>
    </source>
</evidence>
<reference evidence="12 13" key="1">
    <citation type="submission" date="2014-04" db="EMBL/GenBank/DDBJ databases">
        <title>A comprehensive comparison of genomes of Erythrobacter spp. strains.</title>
        <authorList>
            <person name="Zheng Q."/>
        </authorList>
    </citation>
    <scope>NUCLEOTIDE SEQUENCE [LARGE SCALE GENOMIC DNA]</scope>
    <source>
        <strain evidence="12 13">DSM 6997</strain>
    </source>
</reference>
<feature type="transmembrane region" description="Helical" evidence="10">
    <location>
        <begin position="754"/>
        <end position="773"/>
    </location>
</feature>
<dbReference type="GO" id="GO:0015291">
    <property type="term" value="F:secondary active transmembrane transporter activity"/>
    <property type="evidence" value="ECO:0007669"/>
    <property type="project" value="UniProtKB-ARBA"/>
</dbReference>
<evidence type="ECO:0000256" key="6">
    <source>
        <dbReference type="ARBA" id="ARBA00022692"/>
    </source>
</evidence>
<evidence type="ECO:0000256" key="10">
    <source>
        <dbReference type="SAM" id="Phobius"/>
    </source>
</evidence>
<dbReference type="GO" id="GO:0015113">
    <property type="term" value="F:nitrite transmembrane transporter activity"/>
    <property type="evidence" value="ECO:0007669"/>
    <property type="project" value="InterPro"/>
</dbReference>
<dbReference type="FunFam" id="1.20.1250.20:FF:000024">
    <property type="entry name" value="Nitrite extrusion protein NarK"/>
    <property type="match status" value="1"/>
</dbReference>
<feature type="transmembrane region" description="Helical" evidence="10">
    <location>
        <begin position="865"/>
        <end position="885"/>
    </location>
</feature>
<dbReference type="InterPro" id="IPR020846">
    <property type="entry name" value="MFS_dom"/>
</dbReference>
<dbReference type="GO" id="GO:0015112">
    <property type="term" value="F:nitrate transmembrane transporter activity"/>
    <property type="evidence" value="ECO:0007669"/>
    <property type="project" value="InterPro"/>
</dbReference>
<feature type="transmembrane region" description="Helical" evidence="10">
    <location>
        <begin position="356"/>
        <end position="381"/>
    </location>
</feature>
<dbReference type="Proteomes" id="UP000027647">
    <property type="component" value="Unassembled WGS sequence"/>
</dbReference>
<dbReference type="OrthoDB" id="9771451at2"/>
<dbReference type="InterPro" id="IPR004737">
    <property type="entry name" value="NO3_transporter_NarK/NarU-like"/>
</dbReference>
<keyword evidence="6 10" id="KW-0812">Transmembrane</keyword>
<accession>A0A074MVR6</accession>
<dbReference type="Pfam" id="PF07690">
    <property type="entry name" value="MFS_1"/>
    <property type="match status" value="2"/>
</dbReference>
<proteinExistence type="inferred from homology"/>
<evidence type="ECO:0000313" key="12">
    <source>
        <dbReference type="EMBL" id="KEO89682.1"/>
    </source>
</evidence>
<feature type="transmembrane region" description="Helical" evidence="10">
    <location>
        <begin position="724"/>
        <end position="742"/>
    </location>
</feature>
<dbReference type="EMBL" id="JMIW01000004">
    <property type="protein sequence ID" value="KEO89682.1"/>
    <property type="molecule type" value="Genomic_DNA"/>
</dbReference>
<evidence type="ECO:0000256" key="9">
    <source>
        <dbReference type="ARBA" id="ARBA00023136"/>
    </source>
</evidence>
<dbReference type="GO" id="GO:0042128">
    <property type="term" value="P:nitrate assimilation"/>
    <property type="evidence" value="ECO:0007669"/>
    <property type="project" value="UniProtKB-KW"/>
</dbReference>
<evidence type="ECO:0000313" key="13">
    <source>
        <dbReference type="Proteomes" id="UP000027647"/>
    </source>
</evidence>
<dbReference type="PROSITE" id="PS50850">
    <property type="entry name" value="MFS"/>
    <property type="match status" value="1"/>
</dbReference>
<dbReference type="PANTHER" id="PTHR23515">
    <property type="entry name" value="HIGH-AFFINITY NITRATE TRANSPORTER 2.3"/>
    <property type="match status" value="1"/>
</dbReference>
<feature type="transmembrane region" description="Helical" evidence="10">
    <location>
        <begin position="15"/>
        <end position="38"/>
    </location>
</feature>
<evidence type="ECO:0000256" key="3">
    <source>
        <dbReference type="ARBA" id="ARBA00022448"/>
    </source>
</evidence>